<proteinExistence type="predicted"/>
<gene>
    <name evidence="1" type="ORF">EWV92_05845</name>
</gene>
<sequence>MQLKTFFMGLTVAGLVIPSVLGSISKVLAEDITFTLENKTKVNMTEFYASPSGVKSWENDILGDDVLGSGEQVEININDERTTCNYDFKAKFADGDVVEKYDVNICELAGGSYEFYD</sequence>
<comment type="caution">
    <text evidence="1">The sequence shown here is derived from an EMBL/GenBank/DDBJ whole genome shotgun (WGS) entry which is preliminary data.</text>
</comment>
<protein>
    <recommendedName>
        <fullName evidence="3">Argininosuccinate lyase</fullName>
    </recommendedName>
</protein>
<name>A0A552F029_MICAE</name>
<accession>A0A552F029</accession>
<dbReference type="AlphaFoldDB" id="A0A552F029"/>
<evidence type="ECO:0000313" key="1">
    <source>
        <dbReference type="EMBL" id="TRU40036.1"/>
    </source>
</evidence>
<evidence type="ECO:0008006" key="3">
    <source>
        <dbReference type="Google" id="ProtNLM"/>
    </source>
</evidence>
<dbReference type="Proteomes" id="UP000317708">
    <property type="component" value="Unassembled WGS sequence"/>
</dbReference>
<reference evidence="1 2" key="1">
    <citation type="submission" date="2019-01" db="EMBL/GenBank/DDBJ databases">
        <title>Coherence of Microcystis species and biogeography revealed through population genomics.</title>
        <authorList>
            <person name="Perez-Carrascal O.M."/>
            <person name="Terrat Y."/>
            <person name="Giani A."/>
            <person name="Fortin N."/>
            <person name="Tromas N."/>
            <person name="Shapiro B.J."/>
        </authorList>
    </citation>
    <scope>NUCLEOTIDE SEQUENCE [LARGE SCALE GENOMIC DNA]</scope>
    <source>
        <strain evidence="1">Ma_MB_S_20031200_S102</strain>
    </source>
</reference>
<dbReference type="EMBL" id="SFBI01000057">
    <property type="protein sequence ID" value="TRU40036.1"/>
    <property type="molecule type" value="Genomic_DNA"/>
</dbReference>
<evidence type="ECO:0000313" key="2">
    <source>
        <dbReference type="Proteomes" id="UP000317708"/>
    </source>
</evidence>
<organism evidence="1 2">
    <name type="scientific">Microcystis aeruginosa Ma_MB_S_20031200_S102</name>
    <dbReference type="NCBI Taxonomy" id="2486254"/>
    <lineage>
        <taxon>Bacteria</taxon>
        <taxon>Bacillati</taxon>
        <taxon>Cyanobacteriota</taxon>
        <taxon>Cyanophyceae</taxon>
        <taxon>Oscillatoriophycideae</taxon>
        <taxon>Chroococcales</taxon>
        <taxon>Microcystaceae</taxon>
        <taxon>Microcystis</taxon>
    </lineage>
</organism>